<name>A0A7V5NYG6_9BACT</name>
<dbReference type="GO" id="GO:0005737">
    <property type="term" value="C:cytoplasm"/>
    <property type="evidence" value="ECO:0007669"/>
    <property type="project" value="UniProtKB-SubCell"/>
</dbReference>
<dbReference type="GO" id="GO:0016020">
    <property type="term" value="C:membrane"/>
    <property type="evidence" value="ECO:0007669"/>
    <property type="project" value="GOC"/>
</dbReference>
<comment type="caution">
    <text evidence="9">The sequence shown here is derived from an EMBL/GenBank/DDBJ whole genome shotgun (WGS) entry which is preliminary data.</text>
</comment>
<keyword evidence="4" id="KW-0444">Lipid biosynthesis</keyword>
<evidence type="ECO:0000256" key="7">
    <source>
        <dbReference type="ARBA" id="ARBA00023239"/>
    </source>
</evidence>
<dbReference type="SUPFAM" id="SSF54637">
    <property type="entry name" value="Thioesterase/thiol ester dehydrase-isomerase"/>
    <property type="match status" value="1"/>
</dbReference>
<dbReference type="InterPro" id="IPR013114">
    <property type="entry name" value="FabA_FabZ"/>
</dbReference>
<keyword evidence="5" id="KW-0441">Lipid A biosynthesis</keyword>
<dbReference type="EMBL" id="DROK01000045">
    <property type="protein sequence ID" value="HHI96523.1"/>
    <property type="molecule type" value="Genomic_DNA"/>
</dbReference>
<evidence type="ECO:0000313" key="9">
    <source>
        <dbReference type="EMBL" id="HHI96523.1"/>
    </source>
</evidence>
<protein>
    <recommendedName>
        <fullName evidence="2">3-hydroxyacyl-[acyl-carrier-protein] dehydratase</fullName>
        <ecNumber evidence="2">4.2.1.59</ecNumber>
    </recommendedName>
</protein>
<dbReference type="Proteomes" id="UP000886101">
    <property type="component" value="Unassembled WGS sequence"/>
</dbReference>
<keyword evidence="7 9" id="KW-0456">Lyase</keyword>
<dbReference type="GO" id="GO:0019171">
    <property type="term" value="F:(3R)-hydroxyacyl-[acyl-carrier-protein] dehydratase activity"/>
    <property type="evidence" value="ECO:0007669"/>
    <property type="project" value="UniProtKB-EC"/>
</dbReference>
<evidence type="ECO:0000256" key="4">
    <source>
        <dbReference type="ARBA" id="ARBA00022516"/>
    </source>
</evidence>
<dbReference type="PANTHER" id="PTHR30272:SF1">
    <property type="entry name" value="3-HYDROXYACYL-[ACYL-CARRIER-PROTEIN] DEHYDRATASE"/>
    <property type="match status" value="1"/>
</dbReference>
<organism evidence="9">
    <name type="scientific">Thermodesulfatator atlanticus</name>
    <dbReference type="NCBI Taxonomy" id="501497"/>
    <lineage>
        <taxon>Bacteria</taxon>
        <taxon>Pseudomonadati</taxon>
        <taxon>Thermodesulfobacteriota</taxon>
        <taxon>Thermodesulfobacteria</taxon>
        <taxon>Thermodesulfobacteriales</taxon>
        <taxon>Thermodesulfatatoraceae</taxon>
        <taxon>Thermodesulfatator</taxon>
    </lineage>
</organism>
<comment type="subcellular location">
    <subcellularLocation>
        <location evidence="1">Cytoplasm</location>
    </subcellularLocation>
</comment>
<keyword evidence="3" id="KW-0963">Cytoplasm</keyword>
<sequence>MEEKTPNHKEILASLPHRYPFLFVDRITNFTVDPPTIEAVKCFTLNEWFFEGHFPGEPIVPGVILIEALAQLGIIFFKKLRPEYQDRLFFLAGVEKARFRAPVYPGDVACLKLEGFNFRRNIIRTTGKVLVNQKVVAEAEIIAAIK</sequence>
<evidence type="ECO:0000256" key="3">
    <source>
        <dbReference type="ARBA" id="ARBA00022490"/>
    </source>
</evidence>
<dbReference type="Gene3D" id="3.10.129.10">
    <property type="entry name" value="Hotdog Thioesterase"/>
    <property type="match status" value="1"/>
</dbReference>
<proteinExistence type="predicted"/>
<dbReference type="CDD" id="cd01288">
    <property type="entry name" value="FabZ"/>
    <property type="match status" value="1"/>
</dbReference>
<comment type="function">
    <text evidence="8">Involved in unsaturated fatty acids biosynthesis. Catalyzes the dehydration of short chain beta-hydroxyacyl-ACPs and long chain saturated and unsaturated beta-hydroxyacyl-ACPs.</text>
</comment>
<reference evidence="9" key="1">
    <citation type="journal article" date="2020" name="mSystems">
        <title>Genome- and Community-Level Interaction Insights into Carbon Utilization and Element Cycling Functions of Hydrothermarchaeota in Hydrothermal Sediment.</title>
        <authorList>
            <person name="Zhou Z."/>
            <person name="Liu Y."/>
            <person name="Xu W."/>
            <person name="Pan J."/>
            <person name="Luo Z.H."/>
            <person name="Li M."/>
        </authorList>
    </citation>
    <scope>NUCLEOTIDE SEQUENCE [LARGE SCALE GENOMIC DNA]</scope>
    <source>
        <strain evidence="9">HyVt-533</strain>
    </source>
</reference>
<dbReference type="Pfam" id="PF07977">
    <property type="entry name" value="FabA"/>
    <property type="match status" value="1"/>
</dbReference>
<gene>
    <name evidence="9" type="primary">fabZ</name>
    <name evidence="9" type="ORF">ENJ96_01575</name>
</gene>
<evidence type="ECO:0000256" key="6">
    <source>
        <dbReference type="ARBA" id="ARBA00023098"/>
    </source>
</evidence>
<dbReference type="InterPro" id="IPR029069">
    <property type="entry name" value="HotDog_dom_sf"/>
</dbReference>
<dbReference type="NCBIfam" id="NF000582">
    <property type="entry name" value="PRK00006.1"/>
    <property type="match status" value="1"/>
</dbReference>
<keyword evidence="6" id="KW-0443">Lipid metabolism</keyword>
<evidence type="ECO:0000256" key="8">
    <source>
        <dbReference type="ARBA" id="ARBA00025049"/>
    </source>
</evidence>
<evidence type="ECO:0000256" key="2">
    <source>
        <dbReference type="ARBA" id="ARBA00013167"/>
    </source>
</evidence>
<dbReference type="EC" id="4.2.1.59" evidence="2"/>
<evidence type="ECO:0000256" key="5">
    <source>
        <dbReference type="ARBA" id="ARBA00022556"/>
    </source>
</evidence>
<dbReference type="AlphaFoldDB" id="A0A7V5NYG6"/>
<dbReference type="FunFam" id="3.10.129.10:FF:000001">
    <property type="entry name" value="3-hydroxyacyl-[acyl-carrier-protein] dehydratase FabZ"/>
    <property type="match status" value="1"/>
</dbReference>
<accession>A0A7V5NYG6</accession>
<dbReference type="GO" id="GO:0009245">
    <property type="term" value="P:lipid A biosynthetic process"/>
    <property type="evidence" value="ECO:0007669"/>
    <property type="project" value="UniProtKB-KW"/>
</dbReference>
<dbReference type="PANTHER" id="PTHR30272">
    <property type="entry name" value="3-HYDROXYACYL-[ACYL-CARRIER-PROTEIN] DEHYDRATASE"/>
    <property type="match status" value="1"/>
</dbReference>
<evidence type="ECO:0000256" key="1">
    <source>
        <dbReference type="ARBA" id="ARBA00004496"/>
    </source>
</evidence>